<name>A0AAD4WS37_PRUDU</name>
<gene>
    <name evidence="2" type="ORF">L3X38_001138</name>
</gene>
<reference evidence="2 3" key="1">
    <citation type="journal article" date="2022" name="G3 (Bethesda)">
        <title>Whole-genome sequence and methylome profiling of the almond [Prunus dulcis (Mill.) D.A. Webb] cultivar 'Nonpareil'.</title>
        <authorList>
            <person name="D'Amico-Willman K.M."/>
            <person name="Ouma W.Z."/>
            <person name="Meulia T."/>
            <person name="Sideli G.M."/>
            <person name="Gradziel T.M."/>
            <person name="Fresnedo-Ramirez J."/>
        </authorList>
    </citation>
    <scope>NUCLEOTIDE SEQUENCE [LARGE SCALE GENOMIC DNA]</scope>
    <source>
        <strain evidence="2">Clone GOH B32 T37-40</strain>
    </source>
</reference>
<keyword evidence="3" id="KW-1185">Reference proteome</keyword>
<evidence type="ECO:0000313" key="3">
    <source>
        <dbReference type="Proteomes" id="UP001054821"/>
    </source>
</evidence>
<dbReference type="AlphaFoldDB" id="A0AAD4WS37"/>
<feature type="region of interest" description="Disordered" evidence="1">
    <location>
        <begin position="26"/>
        <end position="49"/>
    </location>
</feature>
<dbReference type="Proteomes" id="UP001054821">
    <property type="component" value="Chromosome 1"/>
</dbReference>
<comment type="caution">
    <text evidence="2">The sequence shown here is derived from an EMBL/GenBank/DDBJ whole genome shotgun (WGS) entry which is preliminary data.</text>
</comment>
<sequence length="120" mass="13134">MHFPFEHLQVSSSSEYVDIEFRPILPSSTPRPVSITPAQDSDSQPHGTSLVRTFPAAVVTTHDPNPAAPPSPLNDTSSTLSQPLLQTYFRRPHIQLFPLVPALVPVALNLFVSSSEPPRL</sequence>
<proteinExistence type="predicted"/>
<evidence type="ECO:0000313" key="2">
    <source>
        <dbReference type="EMBL" id="KAI5348251.1"/>
    </source>
</evidence>
<feature type="region of interest" description="Disordered" evidence="1">
    <location>
        <begin position="60"/>
        <end position="79"/>
    </location>
</feature>
<accession>A0AAD4WS37</accession>
<evidence type="ECO:0000256" key="1">
    <source>
        <dbReference type="SAM" id="MobiDB-lite"/>
    </source>
</evidence>
<dbReference type="EMBL" id="JAJFAZ020000001">
    <property type="protein sequence ID" value="KAI5348251.1"/>
    <property type="molecule type" value="Genomic_DNA"/>
</dbReference>
<protein>
    <submittedName>
        <fullName evidence="2">Uncharacterized protein</fullName>
    </submittedName>
</protein>
<organism evidence="2 3">
    <name type="scientific">Prunus dulcis</name>
    <name type="common">Almond</name>
    <name type="synonym">Amygdalus dulcis</name>
    <dbReference type="NCBI Taxonomy" id="3755"/>
    <lineage>
        <taxon>Eukaryota</taxon>
        <taxon>Viridiplantae</taxon>
        <taxon>Streptophyta</taxon>
        <taxon>Embryophyta</taxon>
        <taxon>Tracheophyta</taxon>
        <taxon>Spermatophyta</taxon>
        <taxon>Magnoliopsida</taxon>
        <taxon>eudicotyledons</taxon>
        <taxon>Gunneridae</taxon>
        <taxon>Pentapetalae</taxon>
        <taxon>rosids</taxon>
        <taxon>fabids</taxon>
        <taxon>Rosales</taxon>
        <taxon>Rosaceae</taxon>
        <taxon>Amygdaloideae</taxon>
        <taxon>Amygdaleae</taxon>
        <taxon>Prunus</taxon>
    </lineage>
</organism>